<dbReference type="EMBL" id="DF237402">
    <property type="protein sequence ID" value="GAQ88715.1"/>
    <property type="molecule type" value="Genomic_DNA"/>
</dbReference>
<proteinExistence type="predicted"/>
<evidence type="ECO:0000313" key="3">
    <source>
        <dbReference type="Proteomes" id="UP000054558"/>
    </source>
</evidence>
<protein>
    <recommendedName>
        <fullName evidence="1">Metallo-beta-lactamase domain-containing protein</fullName>
    </recommendedName>
</protein>
<keyword evidence="3" id="KW-1185">Reference proteome</keyword>
<dbReference type="AlphaFoldDB" id="A0A1Y1ICN3"/>
<dbReference type="Proteomes" id="UP000054558">
    <property type="component" value="Unassembled WGS sequence"/>
</dbReference>
<dbReference type="SMART" id="SM00849">
    <property type="entry name" value="Lactamase_B"/>
    <property type="match status" value="1"/>
</dbReference>
<dbReference type="SUPFAM" id="SSF56281">
    <property type="entry name" value="Metallo-hydrolase/oxidoreductase"/>
    <property type="match status" value="1"/>
</dbReference>
<evidence type="ECO:0000259" key="1">
    <source>
        <dbReference type="SMART" id="SM00849"/>
    </source>
</evidence>
<sequence>MAPSPSLLNLIATPGRSALTVNLRPRKIAPEVIWLPCAQEDPMAYNLLGLTANAYLLLLGRQAVAVDATSPFIIPLLHSILREEKCTLSALLLTHRHIALAGKPQGQGLRDFKRAFPRAPVFLHPSDAEHEEGKVSGFVYDNPIGSALLSALGVETWEFPGHTRGHVHYYLDRSGGVLCTGDSAVGAPMHRSEPGRDAMCRAPVPVNEDDGEAARQWSDFLHNSARPSIATICPYHGKVYRNEMPRRVEFLLDQLRSPWPTVVP</sequence>
<gene>
    <name evidence="2" type="ORF">KFL_004530195</name>
</gene>
<dbReference type="Gene3D" id="3.60.15.10">
    <property type="entry name" value="Ribonuclease Z/Hydroxyacylglutathione hydrolase-like"/>
    <property type="match status" value="1"/>
</dbReference>
<reference evidence="2 3" key="1">
    <citation type="journal article" date="2014" name="Nat. Commun.">
        <title>Klebsormidium flaccidum genome reveals primary factors for plant terrestrial adaptation.</title>
        <authorList>
            <person name="Hori K."/>
            <person name="Maruyama F."/>
            <person name="Fujisawa T."/>
            <person name="Togashi T."/>
            <person name="Yamamoto N."/>
            <person name="Seo M."/>
            <person name="Sato S."/>
            <person name="Yamada T."/>
            <person name="Mori H."/>
            <person name="Tajima N."/>
            <person name="Moriyama T."/>
            <person name="Ikeuchi M."/>
            <person name="Watanabe M."/>
            <person name="Wada H."/>
            <person name="Kobayashi K."/>
            <person name="Saito M."/>
            <person name="Masuda T."/>
            <person name="Sasaki-Sekimoto Y."/>
            <person name="Mashiguchi K."/>
            <person name="Awai K."/>
            <person name="Shimojima M."/>
            <person name="Masuda S."/>
            <person name="Iwai M."/>
            <person name="Nobusawa T."/>
            <person name="Narise T."/>
            <person name="Kondo S."/>
            <person name="Saito H."/>
            <person name="Sato R."/>
            <person name="Murakawa M."/>
            <person name="Ihara Y."/>
            <person name="Oshima-Yamada Y."/>
            <person name="Ohtaka K."/>
            <person name="Satoh M."/>
            <person name="Sonobe K."/>
            <person name="Ishii M."/>
            <person name="Ohtani R."/>
            <person name="Kanamori-Sato M."/>
            <person name="Honoki R."/>
            <person name="Miyazaki D."/>
            <person name="Mochizuki H."/>
            <person name="Umetsu J."/>
            <person name="Higashi K."/>
            <person name="Shibata D."/>
            <person name="Kamiya Y."/>
            <person name="Sato N."/>
            <person name="Nakamura Y."/>
            <person name="Tabata S."/>
            <person name="Ida S."/>
            <person name="Kurokawa K."/>
            <person name="Ohta H."/>
        </authorList>
    </citation>
    <scope>NUCLEOTIDE SEQUENCE [LARGE SCALE GENOMIC DNA]</scope>
    <source>
        <strain evidence="2 3">NIES-2285</strain>
    </source>
</reference>
<dbReference type="OrthoDB" id="17458at2759"/>
<dbReference type="InterPro" id="IPR001279">
    <property type="entry name" value="Metallo-B-lactamas"/>
</dbReference>
<feature type="domain" description="Metallo-beta-lactamase" evidence="1">
    <location>
        <begin position="51"/>
        <end position="236"/>
    </location>
</feature>
<dbReference type="InterPro" id="IPR036866">
    <property type="entry name" value="RibonucZ/Hydroxyglut_hydro"/>
</dbReference>
<organism evidence="2 3">
    <name type="scientific">Klebsormidium nitens</name>
    <name type="common">Green alga</name>
    <name type="synonym">Ulothrix nitens</name>
    <dbReference type="NCBI Taxonomy" id="105231"/>
    <lineage>
        <taxon>Eukaryota</taxon>
        <taxon>Viridiplantae</taxon>
        <taxon>Streptophyta</taxon>
        <taxon>Klebsormidiophyceae</taxon>
        <taxon>Klebsormidiales</taxon>
        <taxon>Klebsormidiaceae</taxon>
        <taxon>Klebsormidium</taxon>
    </lineage>
</organism>
<accession>A0A1Y1ICN3</accession>
<name>A0A1Y1ICN3_KLENI</name>
<evidence type="ECO:0000313" key="2">
    <source>
        <dbReference type="EMBL" id="GAQ88715.1"/>
    </source>
</evidence>